<dbReference type="GO" id="GO:0009252">
    <property type="term" value="P:peptidoglycan biosynthetic process"/>
    <property type="evidence" value="ECO:0007669"/>
    <property type="project" value="UniProtKB-KW"/>
</dbReference>
<dbReference type="Gene3D" id="2.40.440.10">
    <property type="entry name" value="L,D-transpeptidase catalytic domain-like"/>
    <property type="match status" value="1"/>
</dbReference>
<comment type="pathway">
    <text evidence="1 7">Cell wall biogenesis; peptidoglycan biosynthesis.</text>
</comment>
<dbReference type="AlphaFoldDB" id="A0A0X3APL8"/>
<proteinExistence type="inferred from homology"/>
<feature type="active site" description="Nucleophile" evidence="7">
    <location>
        <position position="151"/>
    </location>
</feature>
<protein>
    <submittedName>
        <fullName evidence="9">L,D-transpeptidase catalytic domain</fullName>
    </submittedName>
</protein>
<dbReference type="GO" id="GO:0008360">
    <property type="term" value="P:regulation of cell shape"/>
    <property type="evidence" value="ECO:0007669"/>
    <property type="project" value="UniProtKB-UniRule"/>
</dbReference>
<keyword evidence="10" id="KW-1185">Reference proteome</keyword>
<dbReference type="RefSeq" id="WP_055425392.1">
    <property type="nucleotide sequence ID" value="NZ_FCOR01000005.1"/>
</dbReference>
<evidence type="ECO:0000259" key="8">
    <source>
        <dbReference type="PROSITE" id="PS52029"/>
    </source>
</evidence>
<evidence type="ECO:0000256" key="3">
    <source>
        <dbReference type="ARBA" id="ARBA00022679"/>
    </source>
</evidence>
<dbReference type="PROSITE" id="PS52029">
    <property type="entry name" value="LD_TPASE"/>
    <property type="match status" value="1"/>
</dbReference>
<keyword evidence="4 7" id="KW-0133">Cell shape</keyword>
<evidence type="ECO:0000313" key="9">
    <source>
        <dbReference type="EMBL" id="CVK16183.1"/>
    </source>
</evidence>
<accession>A0A0X3APL8</accession>
<dbReference type="GO" id="GO:0004180">
    <property type="term" value="F:carboxypeptidase activity"/>
    <property type="evidence" value="ECO:0007669"/>
    <property type="project" value="UniProtKB-ARBA"/>
</dbReference>
<evidence type="ECO:0000256" key="6">
    <source>
        <dbReference type="ARBA" id="ARBA00023316"/>
    </source>
</evidence>
<dbReference type="Pfam" id="PF03734">
    <property type="entry name" value="YkuD"/>
    <property type="match status" value="1"/>
</dbReference>
<dbReference type="EMBL" id="FCOR01000005">
    <property type="protein sequence ID" value="CVK16183.1"/>
    <property type="molecule type" value="Genomic_DNA"/>
</dbReference>
<evidence type="ECO:0000256" key="4">
    <source>
        <dbReference type="ARBA" id="ARBA00022960"/>
    </source>
</evidence>
<keyword evidence="5 7" id="KW-0573">Peptidoglycan synthesis</keyword>
<dbReference type="InterPro" id="IPR038063">
    <property type="entry name" value="Transpep_catalytic_dom"/>
</dbReference>
<gene>
    <name evidence="9" type="ORF">Ga0061079_105142</name>
</gene>
<feature type="domain" description="L,D-TPase catalytic" evidence="8">
    <location>
        <begin position="23"/>
        <end position="176"/>
    </location>
</feature>
<evidence type="ECO:0000256" key="5">
    <source>
        <dbReference type="ARBA" id="ARBA00022984"/>
    </source>
</evidence>
<feature type="active site" description="Proton donor/acceptor" evidence="7">
    <location>
        <position position="141"/>
    </location>
</feature>
<keyword evidence="3" id="KW-0808">Transferase</keyword>
<comment type="similarity">
    <text evidence="2">Belongs to the YkuD family.</text>
</comment>
<evidence type="ECO:0000256" key="7">
    <source>
        <dbReference type="PROSITE-ProRule" id="PRU01373"/>
    </source>
</evidence>
<evidence type="ECO:0000256" key="1">
    <source>
        <dbReference type="ARBA" id="ARBA00004752"/>
    </source>
</evidence>
<dbReference type="STRING" id="1586267.GCA_001418685_01028"/>
<reference evidence="9 10" key="1">
    <citation type="submission" date="2016-01" db="EMBL/GenBank/DDBJ databases">
        <authorList>
            <person name="McClelland M."/>
            <person name="Jain A."/>
            <person name="Saraogi P."/>
            <person name="Mendelson R."/>
            <person name="Westerman R."/>
            <person name="SanMiguel P."/>
            <person name="Csonka L."/>
        </authorList>
    </citation>
    <scope>NUCLEOTIDE SEQUENCE [LARGE SCALE GENOMIC DNA]</scope>
    <source>
        <strain evidence="9 10">R-53146</strain>
    </source>
</reference>
<dbReference type="GO" id="GO:0016740">
    <property type="term" value="F:transferase activity"/>
    <property type="evidence" value="ECO:0007669"/>
    <property type="project" value="UniProtKB-KW"/>
</dbReference>
<evidence type="ECO:0000313" key="10">
    <source>
        <dbReference type="Proteomes" id="UP000182761"/>
    </source>
</evidence>
<organism evidence="9 10">
    <name type="scientific">Apibacter mensalis</name>
    <dbReference type="NCBI Taxonomy" id="1586267"/>
    <lineage>
        <taxon>Bacteria</taxon>
        <taxon>Pseudomonadati</taxon>
        <taxon>Bacteroidota</taxon>
        <taxon>Flavobacteriia</taxon>
        <taxon>Flavobacteriales</taxon>
        <taxon>Weeksellaceae</taxon>
        <taxon>Apibacter</taxon>
    </lineage>
</organism>
<name>A0A0X3APL8_9FLAO</name>
<dbReference type="InterPro" id="IPR005490">
    <property type="entry name" value="LD_TPept_cat_dom"/>
</dbReference>
<sequence>MNHVAHSTTNRLKEINSIKNSTYPPKIVFDGKTLTLYDEKGNVIVSFPAVSGRPSSDGSFSYSIDRWGEKGVGPIPGGNYSINTKDIQWWTEQSALQKTLALGGFVGIKAGTWPGGPIAWGVARVKINGTNSYGITNMFIHGGSYPGSAGCIDLMSNDLNFFKALSNYENTTIPVIVKYK</sequence>
<dbReference type="GO" id="GO:0071555">
    <property type="term" value="P:cell wall organization"/>
    <property type="evidence" value="ECO:0007669"/>
    <property type="project" value="UniProtKB-UniRule"/>
</dbReference>
<dbReference type="Proteomes" id="UP000182761">
    <property type="component" value="Unassembled WGS sequence"/>
</dbReference>
<keyword evidence="6 7" id="KW-0961">Cell wall biogenesis/degradation</keyword>
<evidence type="ECO:0000256" key="2">
    <source>
        <dbReference type="ARBA" id="ARBA00005992"/>
    </source>
</evidence>
<dbReference type="OrthoDB" id="6225685at2"/>